<evidence type="ECO:0000256" key="1">
    <source>
        <dbReference type="SAM" id="MobiDB-lite"/>
    </source>
</evidence>
<protein>
    <submittedName>
        <fullName evidence="3">Uncharacterized protein</fullName>
    </submittedName>
</protein>
<reference evidence="3 4" key="1">
    <citation type="submission" date="2018-10" db="EMBL/GenBank/DDBJ databases">
        <title>Genomic Encyclopedia of Archaeal and Bacterial Type Strains, Phase II (KMG-II): from individual species to whole genera.</title>
        <authorList>
            <person name="Goeker M."/>
        </authorList>
    </citation>
    <scope>NUCLEOTIDE SEQUENCE [LARGE SCALE GENOMIC DNA]</scope>
    <source>
        <strain evidence="3 4">DSM 29537</strain>
    </source>
</reference>
<dbReference type="PROSITE" id="PS51257">
    <property type="entry name" value="PROKAR_LIPOPROTEIN"/>
    <property type="match status" value="1"/>
</dbReference>
<sequence>MKSIASKLFFAAAIVMMSMTISCKEKPTETNVDVDIVDTTNVEPATTPAPDTMAVPTDTTKTPTP</sequence>
<evidence type="ECO:0000256" key="2">
    <source>
        <dbReference type="SAM" id="SignalP"/>
    </source>
</evidence>
<feature type="chain" id="PRO_5019767875" evidence="2">
    <location>
        <begin position="24"/>
        <end position="65"/>
    </location>
</feature>
<keyword evidence="2" id="KW-0732">Signal</keyword>
<dbReference type="Proteomes" id="UP000277579">
    <property type="component" value="Unassembled WGS sequence"/>
</dbReference>
<organism evidence="3 4">
    <name type="scientific">Flavobacterium endophyticum</name>
    <dbReference type="NCBI Taxonomy" id="1540163"/>
    <lineage>
        <taxon>Bacteria</taxon>
        <taxon>Pseudomonadati</taxon>
        <taxon>Bacteroidota</taxon>
        <taxon>Flavobacteriia</taxon>
        <taxon>Flavobacteriales</taxon>
        <taxon>Flavobacteriaceae</taxon>
        <taxon>Flavobacterium</taxon>
    </lineage>
</organism>
<comment type="caution">
    <text evidence="3">The sequence shown here is derived from an EMBL/GenBank/DDBJ whole genome shotgun (WGS) entry which is preliminary data.</text>
</comment>
<accession>A0A495M1C2</accession>
<proteinExistence type="predicted"/>
<dbReference type="RefSeq" id="WP_121377427.1">
    <property type="nucleotide sequence ID" value="NZ_RBLC01000005.1"/>
</dbReference>
<keyword evidence="4" id="KW-1185">Reference proteome</keyword>
<feature type="region of interest" description="Disordered" evidence="1">
    <location>
        <begin position="41"/>
        <end position="65"/>
    </location>
</feature>
<evidence type="ECO:0000313" key="3">
    <source>
        <dbReference type="EMBL" id="RKS19195.1"/>
    </source>
</evidence>
<evidence type="ECO:0000313" key="4">
    <source>
        <dbReference type="Proteomes" id="UP000277579"/>
    </source>
</evidence>
<name>A0A495M1C2_9FLAO</name>
<gene>
    <name evidence="3" type="ORF">CLV94_3146</name>
</gene>
<dbReference type="EMBL" id="RBLC01000005">
    <property type="protein sequence ID" value="RKS19195.1"/>
    <property type="molecule type" value="Genomic_DNA"/>
</dbReference>
<dbReference type="AlphaFoldDB" id="A0A495M1C2"/>
<feature type="signal peptide" evidence="2">
    <location>
        <begin position="1"/>
        <end position="23"/>
    </location>
</feature>